<dbReference type="PANTHER" id="PTHR36442:SF1">
    <property type="entry name" value="CYCLIC-DI-AMP PHOSPHODIESTERASE PGPH"/>
    <property type="match status" value="1"/>
</dbReference>
<evidence type="ECO:0000313" key="4">
    <source>
        <dbReference type="EMBL" id="MCS3918681.1"/>
    </source>
</evidence>
<dbReference type="EMBL" id="JANUCP010000002">
    <property type="protein sequence ID" value="MCS3918681.1"/>
    <property type="molecule type" value="Genomic_DNA"/>
</dbReference>
<feature type="region of interest" description="Disordered" evidence="1">
    <location>
        <begin position="722"/>
        <end position="757"/>
    </location>
</feature>
<dbReference type="Gene3D" id="1.10.3210.10">
    <property type="entry name" value="Hypothetical protein af1432"/>
    <property type="match status" value="1"/>
</dbReference>
<evidence type="ECO:0000256" key="1">
    <source>
        <dbReference type="SAM" id="MobiDB-lite"/>
    </source>
</evidence>
<feature type="transmembrane region" description="Helical" evidence="2">
    <location>
        <begin position="327"/>
        <end position="345"/>
    </location>
</feature>
<dbReference type="NCBIfam" id="TIGR00277">
    <property type="entry name" value="HDIG"/>
    <property type="match status" value="1"/>
</dbReference>
<dbReference type="Pfam" id="PF01966">
    <property type="entry name" value="HD"/>
    <property type="match status" value="1"/>
</dbReference>
<dbReference type="SUPFAM" id="SSF109604">
    <property type="entry name" value="HD-domain/PDEase-like"/>
    <property type="match status" value="1"/>
</dbReference>
<feature type="transmembrane region" description="Helical" evidence="2">
    <location>
        <begin position="21"/>
        <end position="36"/>
    </location>
</feature>
<keyword evidence="5" id="KW-1185">Reference proteome</keyword>
<dbReference type="Pfam" id="PF07698">
    <property type="entry name" value="7TM-7TMR_HD"/>
    <property type="match status" value="1"/>
</dbReference>
<dbReference type="PROSITE" id="PS51831">
    <property type="entry name" value="HD"/>
    <property type="match status" value="1"/>
</dbReference>
<protein>
    <submittedName>
        <fullName evidence="4">Nucleotidyltransferase with HDIG domain</fullName>
    </submittedName>
</protein>
<sequence length="757" mass="84425">MATEPSSKRFSRWQRVKGQKIGGFVSEVIATVARYWKGEHFASLKISAPRLVLFCVVLIALFFAMTPPSLLVPVPFVVGQTFPYDIRAHRTVRYLSEIATKKRKQAVAQAIPRQYRLDPSVASMWKAVLNDLIDIVMAVQRENIPFNTKIAAVKKRIGLNIPDHVLEVLLRASPATLRFGHEMLLRALDDEWRRGIKPIPGEREAALQRVKSNLEKLPLNNDLKLALRQLAEVALQPNMVFDPIATQKAREQAQASVEPVWRTITVGELIARRGELVTEEHLEKLQALGYNFSALLGVTVLAFLFTIAASLFIRLVAPSLFSDNPRLTLLVLLWVIALLLVRFFHHSLGPEISFVTITTAATMTTVLFSPPVSIFASVLSAIAATLGMTMDWQALPAGALRPFLSSAALGVAASFLSTDVRTRMHLIQAGALLGILAFFFPLVLGLVTGETLLISWDEFQKLLLWALLTGTIPPALTLAGVSALERLFNITTVFTLTELANPNFPLLRELAEKAPGTFQSSLMVARLAQEAAKRVGANELLTWVGGLYHDIGKLKRPHYFVENQPPGTHNPHDTLSPKMSANVLRLHVEEGIEIAQKYRLPEPIVNIIREHHGTSVMAYFHAKAKERKDMMLMEDEYRYKGPKPRSKESAIIMLADSVEAAVRARPNPMMEEIAQIIDEVVREKLEDGQLEEAPISFRDLTEIKKAFLETFRSIYHQRVEYPRRGQEGNGTQQVSHSVKNRQANASAQSEKKIEASG</sequence>
<keyword evidence="2" id="KW-1133">Transmembrane helix</keyword>
<keyword evidence="2" id="KW-0472">Membrane</keyword>
<feature type="compositionally biased region" description="Polar residues" evidence="1">
    <location>
        <begin position="729"/>
        <end position="748"/>
    </location>
</feature>
<keyword evidence="2" id="KW-0812">Transmembrane</keyword>
<dbReference type="SMART" id="SM00471">
    <property type="entry name" value="HDc"/>
    <property type="match status" value="1"/>
</dbReference>
<accession>A0ABT2ELA7</accession>
<feature type="transmembrane region" description="Helical" evidence="2">
    <location>
        <begin position="430"/>
        <end position="456"/>
    </location>
</feature>
<name>A0ABT2ELA7_9BACT</name>
<dbReference type="InterPro" id="IPR006675">
    <property type="entry name" value="HDIG_dom"/>
</dbReference>
<feature type="transmembrane region" description="Helical" evidence="2">
    <location>
        <begin position="462"/>
        <end position="484"/>
    </location>
</feature>
<organism evidence="4 5">
    <name type="scientific">Candidatus Fervidibacter sacchari</name>
    <dbReference type="NCBI Taxonomy" id="1448929"/>
    <lineage>
        <taxon>Bacteria</taxon>
        <taxon>Candidatus Fervidibacterota</taxon>
        <taxon>Candidatus Fervidibacter</taxon>
    </lineage>
</organism>
<dbReference type="RefSeq" id="WP_259094685.1">
    <property type="nucleotide sequence ID" value="NZ_CP130454.1"/>
</dbReference>
<evidence type="ECO:0000259" key="3">
    <source>
        <dbReference type="PROSITE" id="PS51831"/>
    </source>
</evidence>
<feature type="transmembrane region" description="Helical" evidence="2">
    <location>
        <begin position="399"/>
        <end position="418"/>
    </location>
</feature>
<reference evidence="4 5" key="1">
    <citation type="submission" date="2022-08" db="EMBL/GenBank/DDBJ databases">
        <title>Bacterial and archaeal communities from various locations to study Microbial Dark Matter (Phase II).</title>
        <authorList>
            <person name="Stepanauskas R."/>
        </authorList>
    </citation>
    <scope>NUCLEOTIDE SEQUENCE [LARGE SCALE GENOMIC DNA]</scope>
    <source>
        <strain evidence="4 5">PD1</strain>
    </source>
</reference>
<dbReference type="Proteomes" id="UP001204798">
    <property type="component" value="Unassembled WGS sequence"/>
</dbReference>
<dbReference type="InterPro" id="IPR011624">
    <property type="entry name" value="Metal-dep_PHydrolase_7TM_extra"/>
</dbReference>
<gene>
    <name evidence="4" type="ORF">M2350_001081</name>
</gene>
<evidence type="ECO:0000256" key="2">
    <source>
        <dbReference type="SAM" id="Phobius"/>
    </source>
</evidence>
<dbReference type="InterPro" id="IPR003607">
    <property type="entry name" value="HD/PDEase_dom"/>
</dbReference>
<dbReference type="InterPro" id="IPR011621">
    <property type="entry name" value="Metal-dep_PHydrolase_7TM_intra"/>
</dbReference>
<dbReference type="Pfam" id="PF07697">
    <property type="entry name" value="7TMR-HDED"/>
    <property type="match status" value="1"/>
</dbReference>
<dbReference type="InterPro" id="IPR006674">
    <property type="entry name" value="HD_domain"/>
</dbReference>
<feature type="transmembrane region" description="Helical" evidence="2">
    <location>
        <begin position="292"/>
        <end position="315"/>
    </location>
</feature>
<feature type="transmembrane region" description="Helical" evidence="2">
    <location>
        <begin position="366"/>
        <end position="387"/>
    </location>
</feature>
<comment type="caution">
    <text evidence="4">The sequence shown here is derived from an EMBL/GenBank/DDBJ whole genome shotgun (WGS) entry which is preliminary data.</text>
</comment>
<feature type="domain" description="HD" evidence="3">
    <location>
        <begin position="517"/>
        <end position="661"/>
    </location>
</feature>
<dbReference type="InterPro" id="IPR052722">
    <property type="entry name" value="PgpH_phosphodiesterase"/>
</dbReference>
<dbReference type="PANTHER" id="PTHR36442">
    <property type="entry name" value="CYCLIC-DI-AMP PHOSPHODIESTERASE PGPH"/>
    <property type="match status" value="1"/>
</dbReference>
<proteinExistence type="predicted"/>
<dbReference type="CDD" id="cd00077">
    <property type="entry name" value="HDc"/>
    <property type="match status" value="1"/>
</dbReference>
<evidence type="ECO:0000313" key="5">
    <source>
        <dbReference type="Proteomes" id="UP001204798"/>
    </source>
</evidence>